<evidence type="ECO:0000313" key="1">
    <source>
        <dbReference type="EMBL" id="QKO28984.1"/>
    </source>
</evidence>
<dbReference type="EMBL" id="MN481987">
    <property type="protein sequence ID" value="QKO28984.1"/>
    <property type="molecule type" value="Genomic_DNA"/>
</dbReference>
<sequence>MTIGIAATRMITMTSFHQSPISVNPTMTTLTSMMTTIID</sequence>
<protein>
    <submittedName>
        <fullName evidence="1">Uncharacterized protein</fullName>
    </submittedName>
</protein>
<name>A0A6N0C2M7_9ABAC</name>
<accession>A0A6N0C2M7</accession>
<proteinExistence type="predicted"/>
<organism evidence="1">
    <name type="scientific">Spodoptera exigua multiple nucleopolyhedrovirus</name>
    <dbReference type="NCBI Taxonomy" id="10454"/>
    <lineage>
        <taxon>Viruses</taxon>
        <taxon>Viruses incertae sedis</taxon>
        <taxon>Naldaviricetes</taxon>
        <taxon>Lefavirales</taxon>
        <taxon>Baculoviridae</taxon>
        <taxon>Alphabaculovirus</taxon>
    </lineage>
</organism>
<reference evidence="1" key="1">
    <citation type="submission" date="2019-09" db="EMBL/GenBank/DDBJ databases">
        <authorList>
            <person name="Tao P."/>
            <person name="Yang T."/>
            <person name="Chen J."/>
            <person name="Lin C."/>
            <person name="Hu J."/>
            <person name="Zhu Y."/>
            <person name="Lv H."/>
            <person name="Tian M."/>
            <person name="Gao Q."/>
            <person name="Jia J."/>
        </authorList>
    </citation>
    <scope>NUCLEOTIDE SEQUENCE</scope>
    <source>
        <strain evidence="1">WV103</strain>
    </source>
</reference>